<sequence length="212" mass="24182">MMDTGRYVSLDENEVKRLIRDNPWGTIVTDTAKGLIASHYPMLLENDGSSEEDAGGISIVSHVGKPDDDKLELGRHEALVIIQGPNGYISPGWYDKINVPTWNHVTAHLYGVPEILSDDENWAVLERLTHHFEDRMPHPVLLEHQEKYAREQMAMTAGFRIRVTRFEARLKLSQNRPQVADRIIDELDHGDNYRQPALADEMRRVHTPKATA</sequence>
<dbReference type="RefSeq" id="WP_104095077.1">
    <property type="nucleotide sequence ID" value="NZ_JACHBP010000001.1"/>
</dbReference>
<dbReference type="AlphaFoldDB" id="A0A4R8VA23"/>
<dbReference type="PANTHER" id="PTHR35802">
    <property type="entry name" value="PROTEASE SYNTHASE AND SPORULATION PROTEIN PAI 2"/>
    <property type="match status" value="1"/>
</dbReference>
<dbReference type="InterPro" id="IPR007396">
    <property type="entry name" value="TR_PAI2-type"/>
</dbReference>
<evidence type="ECO:0000313" key="2">
    <source>
        <dbReference type="Proteomes" id="UP000298488"/>
    </source>
</evidence>
<comment type="caution">
    <text evidence="1">The sequence shown here is derived from an EMBL/GenBank/DDBJ whole genome shotgun (WGS) entry which is preliminary data.</text>
</comment>
<dbReference type="PANTHER" id="PTHR35802:SF1">
    <property type="entry name" value="PROTEASE SYNTHASE AND SPORULATION PROTEIN PAI 2"/>
    <property type="match status" value="1"/>
</dbReference>
<protein>
    <submittedName>
        <fullName evidence="1">FMN-binding negative transcriptional regulator</fullName>
    </submittedName>
</protein>
<organism evidence="1 2">
    <name type="scientific">Terrimesophilobacter mesophilus</name>
    <dbReference type="NCBI Taxonomy" id="433647"/>
    <lineage>
        <taxon>Bacteria</taxon>
        <taxon>Bacillati</taxon>
        <taxon>Actinomycetota</taxon>
        <taxon>Actinomycetes</taxon>
        <taxon>Micrococcales</taxon>
        <taxon>Microbacteriaceae</taxon>
        <taxon>Terrimesophilobacter</taxon>
    </lineage>
</organism>
<dbReference type="EMBL" id="SOFI01000003">
    <property type="protein sequence ID" value="TFB79196.1"/>
    <property type="molecule type" value="Genomic_DNA"/>
</dbReference>
<evidence type="ECO:0000313" key="1">
    <source>
        <dbReference type="EMBL" id="TFB79196.1"/>
    </source>
</evidence>
<dbReference type="OrthoDB" id="9794948at2"/>
<name>A0A4R8VA23_9MICO</name>
<dbReference type="PIRSF" id="PIRSF010372">
    <property type="entry name" value="PaiB"/>
    <property type="match status" value="1"/>
</dbReference>
<dbReference type="InterPro" id="IPR012349">
    <property type="entry name" value="Split_barrel_FMN-bd"/>
</dbReference>
<gene>
    <name evidence="1" type="ORF">E3N84_03475</name>
</gene>
<dbReference type="SUPFAM" id="SSF50475">
    <property type="entry name" value="FMN-binding split barrel"/>
    <property type="match status" value="1"/>
</dbReference>
<dbReference type="Gene3D" id="2.30.110.10">
    <property type="entry name" value="Electron Transport, Fmn-binding Protein, Chain A"/>
    <property type="match status" value="1"/>
</dbReference>
<dbReference type="Proteomes" id="UP000298488">
    <property type="component" value="Unassembled WGS sequence"/>
</dbReference>
<reference evidence="1 2" key="1">
    <citation type="submission" date="2019-03" db="EMBL/GenBank/DDBJ databases">
        <title>Genomics of glacier-inhabiting Cryobacterium strains.</title>
        <authorList>
            <person name="Liu Q."/>
            <person name="Xin Y.-H."/>
        </authorList>
    </citation>
    <scope>NUCLEOTIDE SEQUENCE [LARGE SCALE GENOMIC DNA]</scope>
    <source>
        <strain evidence="1 2">CGMCC 1.10440</strain>
    </source>
</reference>
<accession>A0A4R8VA23</accession>
<proteinExistence type="predicted"/>
<dbReference type="Pfam" id="PF04299">
    <property type="entry name" value="FMN_bind_2"/>
    <property type="match status" value="1"/>
</dbReference>
<keyword evidence="2" id="KW-1185">Reference proteome</keyword>